<evidence type="ECO:0000256" key="12">
    <source>
        <dbReference type="ARBA" id="ARBA00034808"/>
    </source>
</evidence>
<keyword evidence="10" id="KW-0413">Isomerase</keyword>
<keyword evidence="5 14" id="KW-0347">Helicase</keyword>
<evidence type="ECO:0000313" key="19">
    <source>
        <dbReference type="Proteomes" id="UP000018004"/>
    </source>
</evidence>
<feature type="domain" description="UvrD-like helicase ATP-binding" evidence="16">
    <location>
        <begin position="1"/>
        <end position="465"/>
    </location>
</feature>
<dbReference type="Pfam" id="PF13361">
    <property type="entry name" value="UvrD_C"/>
    <property type="match status" value="2"/>
</dbReference>
<keyword evidence="4 14" id="KW-0378">Hydrolase</keyword>
<dbReference type="EMBL" id="AVGG01000001">
    <property type="protein sequence ID" value="ESU29851.1"/>
    <property type="molecule type" value="Genomic_DNA"/>
</dbReference>
<gene>
    <name evidence="18" type="ORF">FLJC2902T_03290</name>
</gene>
<evidence type="ECO:0000256" key="15">
    <source>
        <dbReference type="SAM" id="Coils"/>
    </source>
</evidence>
<dbReference type="GO" id="GO:0016887">
    <property type="term" value="F:ATP hydrolysis activity"/>
    <property type="evidence" value="ECO:0007669"/>
    <property type="project" value="RHEA"/>
</dbReference>
<protein>
    <recommendedName>
        <fullName evidence="12">DNA 3'-5' helicase</fullName>
        <ecNumber evidence="12">5.6.2.4</ecNumber>
    </recommendedName>
</protein>
<keyword evidence="15" id="KW-0175">Coiled coil</keyword>
<evidence type="ECO:0000256" key="8">
    <source>
        <dbReference type="ARBA" id="ARBA00023125"/>
    </source>
</evidence>
<evidence type="ECO:0000256" key="11">
    <source>
        <dbReference type="ARBA" id="ARBA00034617"/>
    </source>
</evidence>
<comment type="catalytic activity">
    <reaction evidence="11">
        <text>Couples ATP hydrolysis with the unwinding of duplex DNA by translocating in the 3'-5' direction.</text>
        <dbReference type="EC" id="5.6.2.4"/>
    </reaction>
</comment>
<organism evidence="18 19">
    <name type="scientific">Flavobacterium limnosediminis JC2902</name>
    <dbReference type="NCBI Taxonomy" id="1341181"/>
    <lineage>
        <taxon>Bacteria</taxon>
        <taxon>Pseudomonadati</taxon>
        <taxon>Bacteroidota</taxon>
        <taxon>Flavobacteriia</taxon>
        <taxon>Flavobacteriales</taxon>
        <taxon>Flavobacteriaceae</taxon>
        <taxon>Flavobacterium</taxon>
    </lineage>
</organism>
<dbReference type="Gene3D" id="3.90.320.10">
    <property type="match status" value="1"/>
</dbReference>
<dbReference type="AlphaFoldDB" id="V6ST84"/>
<evidence type="ECO:0000256" key="5">
    <source>
        <dbReference type="ARBA" id="ARBA00022806"/>
    </source>
</evidence>
<dbReference type="PANTHER" id="PTHR11070:SF67">
    <property type="entry name" value="DNA 3'-5' HELICASE"/>
    <property type="match status" value="1"/>
</dbReference>
<dbReference type="GO" id="GO:0005524">
    <property type="term" value="F:ATP binding"/>
    <property type="evidence" value="ECO:0007669"/>
    <property type="project" value="UniProtKB-UniRule"/>
</dbReference>
<dbReference type="GO" id="GO:0043138">
    <property type="term" value="F:3'-5' DNA helicase activity"/>
    <property type="evidence" value="ECO:0007669"/>
    <property type="project" value="UniProtKB-EC"/>
</dbReference>
<dbReference type="GO" id="GO:0000725">
    <property type="term" value="P:recombinational repair"/>
    <property type="evidence" value="ECO:0007669"/>
    <property type="project" value="TreeGrafter"/>
</dbReference>
<evidence type="ECO:0000256" key="4">
    <source>
        <dbReference type="ARBA" id="ARBA00022801"/>
    </source>
</evidence>
<dbReference type="Proteomes" id="UP000018004">
    <property type="component" value="Unassembled WGS sequence"/>
</dbReference>
<comment type="catalytic activity">
    <reaction evidence="13">
        <text>ATP + H2O = ADP + phosphate + H(+)</text>
        <dbReference type="Rhea" id="RHEA:13065"/>
        <dbReference type="ChEBI" id="CHEBI:15377"/>
        <dbReference type="ChEBI" id="CHEBI:15378"/>
        <dbReference type="ChEBI" id="CHEBI:30616"/>
        <dbReference type="ChEBI" id="CHEBI:43474"/>
        <dbReference type="ChEBI" id="CHEBI:456216"/>
        <dbReference type="EC" id="5.6.2.4"/>
    </reaction>
</comment>
<dbReference type="InterPro" id="IPR014016">
    <property type="entry name" value="UvrD-like_ATP-bd"/>
</dbReference>
<evidence type="ECO:0000256" key="1">
    <source>
        <dbReference type="ARBA" id="ARBA00022722"/>
    </source>
</evidence>
<dbReference type="Gene3D" id="1.10.3170.10">
    <property type="entry name" value="Recbcd, chain B, domain 2"/>
    <property type="match status" value="1"/>
</dbReference>
<feature type="binding site" evidence="14">
    <location>
        <begin position="11"/>
        <end position="18"/>
    </location>
    <ligand>
        <name>ATP</name>
        <dbReference type="ChEBI" id="CHEBI:30616"/>
    </ligand>
</feature>
<proteinExistence type="predicted"/>
<dbReference type="InterPro" id="IPR011335">
    <property type="entry name" value="Restrct_endonuc-II-like"/>
</dbReference>
<evidence type="ECO:0000256" key="2">
    <source>
        <dbReference type="ARBA" id="ARBA00022741"/>
    </source>
</evidence>
<evidence type="ECO:0000256" key="7">
    <source>
        <dbReference type="ARBA" id="ARBA00022840"/>
    </source>
</evidence>
<dbReference type="EC" id="5.6.2.4" evidence="12"/>
<dbReference type="SUPFAM" id="SSF52980">
    <property type="entry name" value="Restriction endonuclease-like"/>
    <property type="match status" value="1"/>
</dbReference>
<feature type="coiled-coil region" evidence="15">
    <location>
        <begin position="211"/>
        <end position="238"/>
    </location>
</feature>
<keyword evidence="8" id="KW-0238">DNA-binding</keyword>
<sequence>MNKAAFTIYDASAGSGKTYTLVKEYLKILMLANTNDAYKKILAITFTNKAVEEMKSRIVNSLHEFSKDDPSPKALEFMKDVASETKLSVATIKDKSKAIIKNIIHNYAAFDISTIDKFTHKVIRAFAHDLDLPVTFEVSLETDLLLQEAVDAIIAKAGEDEVLTKILVDFSVDKTDNDKSWDVTHELFDVSKLLVNENNRNEISHFHEKTIDEFLVIREKLSETIKKLENECVAFADEALRLIESNNIDVSSFSRGTFPNHLGYIQKGELKSSHKKFFEAEDIQVNKAAKDKAIIESIAPGLIAILAKVYKNYEKKNFYSAFQKNITPLSLLNSIAQELEAIQKEKNILSISEFNAIIYNEIQNQPAPFIYERLGERYKHFFIDEFQDTSEMQWHNLVPLIDNALSSEDLSGTQGSLMIVGDPKQSIYRWRGGKAEQFISLSKDEKPFSNPSKELVRLGKNYRSYSEVIEFNNAFFAMLADEFSNADYQDLYRNKSGQEVNDKQGGYVNISFIPKVEKNDDASDEETDDKEQLYLKATLATIAKVKAKGFQYRDIVLLTRKRTSGVALANYLTENDIPILSSETLLIDNATEVKLILNVLRYLKNNNDKEAKAAFLYFIAKNKQSELPIHDFIEIGMTKFSEEELQKWLTGFDISISFTNCRKKSLYEAVEIIVSTFIKEKSTVSYVQYFMDLVLERDVRTQAGISDFLEYWENNGTKFSIPSPEGNDAVRIMTIHKSKGLEFPVVIFPFAEEDYARSPRNKMWLELEDETLNIPKALVDTKKEVAEYGENAAQVYEERSQEELLDNINVLYVALTRAEEQLYVISNKNLTSKGELTNNMSSYFINYLDFKGVYHVDQAEFEFGDSNRLSASKGEKEKQPTIEIVKEVFNPKKIKIAQREALMWGTDQIKAIEFGNIMHEILSFVKTKDDVEAALMKSVESGLITESQKEEVRKTVLQIVGHPELQVFFESDKKVYNEQNIIKKGTATIKPDRVSVNGDKAYLLDYKTGAHQAKYEMQLAEYEKALQEMGFYVEKKTLVYIGEKLEVVHLQP</sequence>
<name>V6ST84_9FLAO</name>
<keyword evidence="2 14" id="KW-0547">Nucleotide-binding</keyword>
<dbReference type="InterPro" id="IPR000212">
    <property type="entry name" value="DNA_helicase_UvrD/REP"/>
</dbReference>
<dbReference type="RefSeq" id="WP_023578029.1">
    <property type="nucleotide sequence ID" value="NZ_AVGG01000001.1"/>
</dbReference>
<keyword evidence="3" id="KW-0227">DNA damage</keyword>
<dbReference type="GO" id="GO:0004527">
    <property type="term" value="F:exonuclease activity"/>
    <property type="evidence" value="ECO:0007669"/>
    <property type="project" value="UniProtKB-KW"/>
</dbReference>
<dbReference type="InterPro" id="IPR011604">
    <property type="entry name" value="PDDEXK-like_dom_sf"/>
</dbReference>
<dbReference type="STRING" id="1341181.FLJC2902T_03290"/>
<accession>V6ST84</accession>
<evidence type="ECO:0000256" key="9">
    <source>
        <dbReference type="ARBA" id="ARBA00023204"/>
    </source>
</evidence>
<dbReference type="Pfam" id="PF00580">
    <property type="entry name" value="UvrD-helicase"/>
    <property type="match status" value="1"/>
</dbReference>
<evidence type="ECO:0000256" key="3">
    <source>
        <dbReference type="ARBA" id="ARBA00022763"/>
    </source>
</evidence>
<evidence type="ECO:0000256" key="13">
    <source>
        <dbReference type="ARBA" id="ARBA00048988"/>
    </source>
</evidence>
<keyword evidence="7 14" id="KW-0067">ATP-binding</keyword>
<dbReference type="eggNOG" id="COG1074">
    <property type="taxonomic scope" value="Bacteria"/>
</dbReference>
<dbReference type="PROSITE" id="PS51198">
    <property type="entry name" value="UVRD_HELICASE_ATP_BIND"/>
    <property type="match status" value="1"/>
</dbReference>
<dbReference type="Gene3D" id="3.40.50.300">
    <property type="entry name" value="P-loop containing nucleotide triphosphate hydrolases"/>
    <property type="match status" value="3"/>
</dbReference>
<evidence type="ECO:0000313" key="18">
    <source>
        <dbReference type="EMBL" id="ESU29851.1"/>
    </source>
</evidence>
<reference evidence="18 19" key="1">
    <citation type="submission" date="2013-08" db="EMBL/GenBank/DDBJ databases">
        <title>Flavobacterium limnosediminis JC2902 genome sequencing.</title>
        <authorList>
            <person name="Lee K."/>
            <person name="Yi H."/>
            <person name="Park S."/>
            <person name="Chun J."/>
        </authorList>
    </citation>
    <scope>NUCLEOTIDE SEQUENCE [LARGE SCALE GENOMIC DNA]</scope>
    <source>
        <strain evidence="18 19">JC2902</strain>
    </source>
</reference>
<dbReference type="PATRIC" id="fig|1341181.4.peg.322"/>
<evidence type="ECO:0000256" key="14">
    <source>
        <dbReference type="PROSITE-ProRule" id="PRU00560"/>
    </source>
</evidence>
<comment type="caution">
    <text evidence="18">The sequence shown here is derived from an EMBL/GenBank/DDBJ whole genome shotgun (WGS) entry which is preliminary data.</text>
</comment>
<dbReference type="PROSITE" id="PS51217">
    <property type="entry name" value="UVRD_HELICASE_CTER"/>
    <property type="match status" value="1"/>
</dbReference>
<dbReference type="SUPFAM" id="SSF52540">
    <property type="entry name" value="P-loop containing nucleoside triphosphate hydrolases"/>
    <property type="match status" value="1"/>
</dbReference>
<dbReference type="GO" id="GO:0003677">
    <property type="term" value="F:DNA binding"/>
    <property type="evidence" value="ECO:0007669"/>
    <property type="project" value="UniProtKB-KW"/>
</dbReference>
<feature type="domain" description="UvrD-like helicase C-terminal" evidence="17">
    <location>
        <begin position="491"/>
        <end position="740"/>
    </location>
</feature>
<evidence type="ECO:0000256" key="10">
    <source>
        <dbReference type="ARBA" id="ARBA00023235"/>
    </source>
</evidence>
<dbReference type="OrthoDB" id="9810135at2"/>
<evidence type="ECO:0000259" key="16">
    <source>
        <dbReference type="PROSITE" id="PS51198"/>
    </source>
</evidence>
<evidence type="ECO:0000256" key="6">
    <source>
        <dbReference type="ARBA" id="ARBA00022839"/>
    </source>
</evidence>
<keyword evidence="9" id="KW-0234">DNA repair</keyword>
<dbReference type="PANTHER" id="PTHR11070">
    <property type="entry name" value="UVRD / RECB / PCRA DNA HELICASE FAMILY MEMBER"/>
    <property type="match status" value="1"/>
</dbReference>
<dbReference type="InterPro" id="IPR027417">
    <property type="entry name" value="P-loop_NTPase"/>
</dbReference>
<keyword evidence="19" id="KW-1185">Reference proteome</keyword>
<dbReference type="InterPro" id="IPR014017">
    <property type="entry name" value="DNA_helicase_UvrD-like_C"/>
</dbReference>
<dbReference type="GO" id="GO:0005829">
    <property type="term" value="C:cytosol"/>
    <property type="evidence" value="ECO:0007669"/>
    <property type="project" value="TreeGrafter"/>
</dbReference>
<evidence type="ECO:0000259" key="17">
    <source>
        <dbReference type="PROSITE" id="PS51217"/>
    </source>
</evidence>
<keyword evidence="1" id="KW-0540">Nuclease</keyword>
<keyword evidence="6" id="KW-0269">Exonuclease</keyword>